<feature type="compositionally biased region" description="Polar residues" evidence="1">
    <location>
        <begin position="674"/>
        <end position="683"/>
    </location>
</feature>
<feature type="compositionally biased region" description="Polar residues" evidence="1">
    <location>
        <begin position="835"/>
        <end position="846"/>
    </location>
</feature>
<feature type="region of interest" description="Disordered" evidence="1">
    <location>
        <begin position="708"/>
        <end position="846"/>
    </location>
</feature>
<accession>A0A0B2WSY7</accession>
<feature type="domain" description="SEC7" evidence="2">
    <location>
        <begin position="847"/>
        <end position="1060"/>
    </location>
</feature>
<sequence length="1669" mass="179561">MLLSTLPLHLSQTTTYLSHSASLARASSSAAAVERALSSTGEPRTLSTVLEAPTPSPTPTPAPVVDSPAPGHPPPVGAPVPVPAPAPAPMPVPVPPRASSLGAAAPELGRQTRAAPAPGATKDHSNSRHGRHPAPHAKGALASPSSTPSRIVSSDSQPAVAASAPTSASLSAPAPAAPSASTPTPTPTPASALLLALASASSRSHCLANHSPLDKPTATVDASMTDNATARTPPRDSHDLSLSSRDITRDSLVVNMLLSLDQMSFGPSAADKPFGGSRAVNTATGAYDDEYSPRPWSDDSNTSSQGRRHDTLYNRHWRRSSLSSDVDSAVVDDSAKHPANDPPSRRRRSNSSSNNFLGQVPRLNSMREAAYKPQPGTPPRSSHTRGRRQSSKSSSSASLDMGYPHATVNQRLAQRTGRSASFDYGPQSPSHIRQPSSSSPFLVDFSGTFAYDEYRAAPNPTVPSGPRRPMPTRHIPPPPPEPVEPHTLERKRSTSRSLKSSSGKSRRGAGHRGAAQALSSMPAEELRSAPAPSVGYGKSEDTDAVANVTSLPKERPGFFRRVFGSSRSTAPSNSNISGPQTSSSRLPASPDRAPHQQQHQQPAAPTASTSAPPSRDATSSHPHHHPTLHKKSSFFRRRKKSVADAAPPLPSVGRIPPVPVLETSTLRAAKDEPSGQSMCSPTSSLRQVMNPYLLEGFTGLGLTGVAVSDPLSDITNTRSSKSDDIAETRDEDYKRDFSPGYEPSPNARIRKVKPDPDSEQVDSTPSRSTSKQPFKPLQTSNSFLDLEAGSDNENDRRQHQKRSDKSPPTATRPRDNEDGDATVRARKKKPILDTDNGSKLPTQTSLNLPADCVRSISVASGSTEAGYRTAPSAPPSVLVEEADESEPTLLATLESMKSCKPFDEPEFVTGEPTEDDRQKAQRIFDGGEDFIQKDKAAAWMGEQGPVRQRTLRAYLELYDFCGLSILASLRQICGRLVLRAETQQVDRILVAFSKRWCSCNPKHGFKATDVIHTICYSIMLLNTDLHLADIESKMTRSQFIKNTMTTITQAVAESAPEAFVRPTILPEKNPMLSPEPARPTADSCRTSRHSFRPPPRTETNCNDVDDCGPLVKSPYTGPRRGWEEQVEIVLKSIYASIRDHRLPLFGAEQEKHLHAAPPQNNLSVIGMLKRSPSVLSKAPSETLSTRGRVVDGSRSNTASRWTSKSRSRPGLGRNGFSSSRTSFDDGNSMWSPAMSSATWSKHSLGRTQGSVSQDSFASSMPRGDYQKSIGFANALSQAIIRDVDANGQETVPSIVSADISAAQFLEDESLELAGPPWVKEGRVMHKHHLDGYGKRAKDRNWTEVFAVVQKGQISLFSFLASKSTRQKTRSRHGGKLNGPVGGGNWQDNAVNLGTFNLRLTLASALPPPGYSRSRPHVWALSLPTGAVHLFHVGTPEIIREFVTTVNYWSARLSTHPLVGGISNVEYGWSGAIVNNSLVKAINESATAGDSGGRSSRPGSSATHGRKSSAASGSLRSPSFDQAAGPATNSGRGKLPGDRIHIAEWTPPTQSMRPSNATETDQLETLTAYVKSIEQELQSHNQLRSPMLLAFTPRGHNAGKAMANWERKSAYLLREIVKFRTYVDCLQQAEARKQEIQAERDLAHKAARVDPSHGDVDVSGDEEGDETLRP</sequence>
<feature type="region of interest" description="Disordered" evidence="1">
    <location>
        <begin position="456"/>
        <end position="683"/>
    </location>
</feature>
<feature type="compositionally biased region" description="Low complexity" evidence="1">
    <location>
        <begin position="595"/>
        <end position="620"/>
    </location>
</feature>
<evidence type="ECO:0000313" key="4">
    <source>
        <dbReference type="Proteomes" id="UP000030816"/>
    </source>
</evidence>
<dbReference type="InterPro" id="IPR041681">
    <property type="entry name" value="PH_9"/>
</dbReference>
<dbReference type="Pfam" id="PF15410">
    <property type="entry name" value="PH_9"/>
    <property type="match status" value="1"/>
</dbReference>
<dbReference type="Gene3D" id="2.30.29.30">
    <property type="entry name" value="Pleckstrin-homology domain (PH domain)/Phosphotyrosine-binding domain (PTB)"/>
    <property type="match status" value="1"/>
</dbReference>
<feature type="region of interest" description="Disordered" evidence="1">
    <location>
        <begin position="112"/>
        <end position="189"/>
    </location>
</feature>
<evidence type="ECO:0000256" key="1">
    <source>
        <dbReference type="SAM" id="MobiDB-lite"/>
    </source>
</evidence>
<proteinExistence type="predicted"/>
<dbReference type="InterPro" id="IPR011993">
    <property type="entry name" value="PH-like_dom_sf"/>
</dbReference>
<feature type="compositionally biased region" description="Pro residues" evidence="1">
    <location>
        <begin position="70"/>
        <end position="85"/>
    </location>
</feature>
<dbReference type="PROSITE" id="PS50190">
    <property type="entry name" value="SEC7"/>
    <property type="match status" value="1"/>
</dbReference>
<dbReference type="RefSeq" id="XP_040678214.1">
    <property type="nucleotide sequence ID" value="XM_040823543.1"/>
</dbReference>
<dbReference type="GeneID" id="63739200"/>
<comment type="caution">
    <text evidence="3">The sequence shown here is derived from an EMBL/GenBank/DDBJ whole genome shotgun (WGS) entry which is preliminary data.</text>
</comment>
<feature type="compositionally biased region" description="Polar residues" evidence="1">
    <location>
        <begin position="1193"/>
        <end position="1204"/>
    </location>
</feature>
<feature type="region of interest" description="Disordered" evidence="1">
    <location>
        <begin position="1066"/>
        <end position="1100"/>
    </location>
</feature>
<feature type="compositionally biased region" description="Basic and acidic residues" evidence="1">
    <location>
        <begin position="720"/>
        <end position="737"/>
    </location>
</feature>
<dbReference type="OrthoDB" id="2157641at2759"/>
<keyword evidence="4" id="KW-1185">Reference proteome</keyword>
<dbReference type="InterPro" id="IPR035999">
    <property type="entry name" value="Sec7_dom_sf"/>
</dbReference>
<dbReference type="InterPro" id="IPR023394">
    <property type="entry name" value="Sec7_C_sf"/>
</dbReference>
<dbReference type="SUPFAM" id="SSF50729">
    <property type="entry name" value="PH domain-like"/>
    <property type="match status" value="1"/>
</dbReference>
<feature type="compositionally biased region" description="Low complexity" evidence="1">
    <location>
        <begin position="320"/>
        <end position="332"/>
    </location>
</feature>
<feature type="region of interest" description="Disordered" evidence="1">
    <location>
        <begin position="1640"/>
        <end position="1669"/>
    </location>
</feature>
<dbReference type="EMBL" id="AZHE01000011">
    <property type="protein sequence ID" value="KHN97148.1"/>
    <property type="molecule type" value="Genomic_DNA"/>
</dbReference>
<feature type="region of interest" description="Disordered" evidence="1">
    <location>
        <begin position="37"/>
        <end position="85"/>
    </location>
</feature>
<feature type="compositionally biased region" description="Low complexity" evidence="1">
    <location>
        <begin position="1507"/>
        <end position="1518"/>
    </location>
</feature>
<feature type="compositionally biased region" description="Basic and acidic residues" evidence="1">
    <location>
        <begin position="1640"/>
        <end position="1655"/>
    </location>
</feature>
<feature type="compositionally biased region" description="Pro residues" evidence="1">
    <location>
        <begin position="460"/>
        <end position="482"/>
    </location>
</feature>
<dbReference type="PANTHER" id="PTHR10663">
    <property type="entry name" value="GUANYL-NUCLEOTIDE EXCHANGE FACTOR"/>
    <property type="match status" value="1"/>
</dbReference>
<organism evidence="3 4">
    <name type="scientific">Metarhizium album (strain ARSEF 1941)</name>
    <dbReference type="NCBI Taxonomy" id="1081103"/>
    <lineage>
        <taxon>Eukaryota</taxon>
        <taxon>Fungi</taxon>
        <taxon>Dikarya</taxon>
        <taxon>Ascomycota</taxon>
        <taxon>Pezizomycotina</taxon>
        <taxon>Sordariomycetes</taxon>
        <taxon>Hypocreomycetidae</taxon>
        <taxon>Hypocreales</taxon>
        <taxon>Clavicipitaceae</taxon>
        <taxon>Metarhizium</taxon>
    </lineage>
</organism>
<dbReference type="GO" id="GO:0005085">
    <property type="term" value="F:guanyl-nucleotide exchange factor activity"/>
    <property type="evidence" value="ECO:0007669"/>
    <property type="project" value="InterPro"/>
</dbReference>
<dbReference type="PANTHER" id="PTHR10663:SF373">
    <property type="entry name" value="PH AND SEC7 DOMAIN-CONTAINING PROTEIN C11E3.11C"/>
    <property type="match status" value="1"/>
</dbReference>
<feature type="region of interest" description="Disordered" evidence="1">
    <location>
        <begin position="1176"/>
        <end position="1227"/>
    </location>
</feature>
<reference evidence="3 4" key="1">
    <citation type="journal article" date="2014" name="Proc. Natl. Acad. Sci. U.S.A.">
        <title>Trajectory and genomic determinants of fungal-pathogen speciation and host adaptation.</title>
        <authorList>
            <person name="Hu X."/>
            <person name="Xiao G."/>
            <person name="Zheng P."/>
            <person name="Shang Y."/>
            <person name="Su Y."/>
            <person name="Zhang X."/>
            <person name="Liu X."/>
            <person name="Zhan S."/>
            <person name="St Leger R.J."/>
            <person name="Wang C."/>
        </authorList>
    </citation>
    <scope>NUCLEOTIDE SEQUENCE [LARGE SCALE GENOMIC DNA]</scope>
    <source>
        <strain evidence="3 4">ARSEF 1941</strain>
    </source>
</reference>
<dbReference type="CDD" id="cd00171">
    <property type="entry name" value="Sec7"/>
    <property type="match status" value="1"/>
</dbReference>
<dbReference type="Proteomes" id="UP000030816">
    <property type="component" value="Unassembled WGS sequence"/>
</dbReference>
<dbReference type="SUPFAM" id="SSF48425">
    <property type="entry name" value="Sec7 domain"/>
    <property type="match status" value="1"/>
</dbReference>
<name>A0A0B2WSY7_METAS</name>
<feature type="compositionally biased region" description="Basic residues" evidence="1">
    <location>
        <begin position="621"/>
        <end position="640"/>
    </location>
</feature>
<protein>
    <submittedName>
        <fullName evidence="3">Sec7 domain-containing protein</fullName>
    </submittedName>
</protein>
<feature type="compositionally biased region" description="Low complexity" evidence="1">
    <location>
        <begin position="426"/>
        <end position="439"/>
    </location>
</feature>
<feature type="compositionally biased region" description="Acidic residues" evidence="1">
    <location>
        <begin position="1657"/>
        <end position="1669"/>
    </location>
</feature>
<feature type="compositionally biased region" description="Basic and acidic residues" evidence="1">
    <location>
        <begin position="793"/>
        <end position="805"/>
    </location>
</feature>
<feature type="region of interest" description="Disordered" evidence="1">
    <location>
        <begin position="1485"/>
        <end position="1538"/>
    </location>
</feature>
<feature type="compositionally biased region" description="Polar residues" evidence="1">
    <location>
        <begin position="565"/>
        <end position="586"/>
    </location>
</feature>
<dbReference type="Pfam" id="PF01369">
    <property type="entry name" value="Sec7"/>
    <property type="match status" value="1"/>
</dbReference>
<feature type="region of interest" description="Disordered" evidence="1">
    <location>
        <begin position="285"/>
        <end position="403"/>
    </location>
</feature>
<dbReference type="HOGENOM" id="CLU_001772_0_0_1"/>
<dbReference type="GO" id="GO:0032012">
    <property type="term" value="P:regulation of ARF protein signal transduction"/>
    <property type="evidence" value="ECO:0007669"/>
    <property type="project" value="InterPro"/>
</dbReference>
<dbReference type="InterPro" id="IPR000904">
    <property type="entry name" value="Sec7_dom"/>
</dbReference>
<dbReference type="SMART" id="SM00222">
    <property type="entry name" value="Sec7"/>
    <property type="match status" value="1"/>
</dbReference>
<feature type="compositionally biased region" description="Polar residues" evidence="1">
    <location>
        <begin position="761"/>
        <end position="783"/>
    </location>
</feature>
<dbReference type="Gene3D" id="1.10.1000.11">
    <property type="entry name" value="Arf Nucleotide-binding Site Opener,domain 2"/>
    <property type="match status" value="1"/>
</dbReference>
<feature type="compositionally biased region" description="Low complexity" evidence="1">
    <location>
        <begin position="143"/>
        <end position="189"/>
    </location>
</feature>
<evidence type="ECO:0000313" key="3">
    <source>
        <dbReference type="EMBL" id="KHN97148.1"/>
    </source>
</evidence>
<feature type="compositionally biased region" description="Basic and acidic residues" evidence="1">
    <location>
        <begin position="483"/>
        <end position="492"/>
    </location>
</feature>
<feature type="region of interest" description="Disordered" evidence="1">
    <location>
        <begin position="418"/>
        <end position="439"/>
    </location>
</feature>
<evidence type="ECO:0000259" key="2">
    <source>
        <dbReference type="PROSITE" id="PS50190"/>
    </source>
</evidence>
<dbReference type="STRING" id="1081103.A0A0B2WSY7"/>
<gene>
    <name evidence="3" type="ORF">MAM_04745</name>
</gene>
<feature type="compositionally biased region" description="Polar residues" evidence="1">
    <location>
        <begin position="1215"/>
        <end position="1227"/>
    </location>
</feature>